<evidence type="ECO:0000313" key="3">
    <source>
        <dbReference type="EnsemblPlants" id="PGSC0003DMT400093037"/>
    </source>
</evidence>
<feature type="compositionally biased region" description="Polar residues" evidence="1">
    <location>
        <begin position="168"/>
        <end position="181"/>
    </location>
</feature>
<sequence length="181" mass="18939">MGMGVMGLSLIEGVHVLILFSGAAGLNFGSWVESGHDMARPKVAGRDMSPRKRAKGLKINEDAAASKAKTTKLPTTGGKGKGKGKALAVASLEASSDSDNIYATHLTTSESEGEHQEHQAATSELEDELLAVQKVELRSKRLNDPSRIRPSQATTPSPAPAQAVSTTGIGSSSPIYEQSKD</sequence>
<evidence type="ECO:0000313" key="4">
    <source>
        <dbReference type="Proteomes" id="UP000011115"/>
    </source>
</evidence>
<evidence type="ECO:0008006" key="5">
    <source>
        <dbReference type="Google" id="ProtNLM"/>
    </source>
</evidence>
<feature type="signal peptide" evidence="2">
    <location>
        <begin position="1"/>
        <end position="25"/>
    </location>
</feature>
<evidence type="ECO:0000256" key="1">
    <source>
        <dbReference type="SAM" id="MobiDB-lite"/>
    </source>
</evidence>
<name>M1DR45_SOLTU</name>
<reference evidence="3" key="2">
    <citation type="submission" date="2015-06" db="UniProtKB">
        <authorList>
            <consortium name="EnsemblPlants"/>
        </authorList>
    </citation>
    <scope>IDENTIFICATION</scope>
    <source>
        <strain evidence="3">DM1-3 516 R44</strain>
    </source>
</reference>
<feature type="compositionally biased region" description="Polar residues" evidence="1">
    <location>
        <begin position="93"/>
        <end position="110"/>
    </location>
</feature>
<keyword evidence="2" id="KW-0732">Signal</keyword>
<dbReference type="Proteomes" id="UP000011115">
    <property type="component" value="Unassembled WGS sequence"/>
</dbReference>
<dbReference type="AlphaFoldDB" id="M1DR45"/>
<feature type="compositionally biased region" description="Basic and acidic residues" evidence="1">
    <location>
        <begin position="135"/>
        <end position="147"/>
    </location>
</feature>
<reference evidence="4" key="1">
    <citation type="journal article" date="2011" name="Nature">
        <title>Genome sequence and analysis of the tuber crop potato.</title>
        <authorList>
            <consortium name="The Potato Genome Sequencing Consortium"/>
        </authorList>
    </citation>
    <scope>NUCLEOTIDE SEQUENCE [LARGE SCALE GENOMIC DNA]</scope>
    <source>
        <strain evidence="4">cv. DM1-3 516 R44</strain>
    </source>
</reference>
<evidence type="ECO:0000256" key="2">
    <source>
        <dbReference type="SAM" id="SignalP"/>
    </source>
</evidence>
<dbReference type="InParanoid" id="M1DR45"/>
<proteinExistence type="predicted"/>
<organism evidence="3 4">
    <name type="scientific">Solanum tuberosum</name>
    <name type="common">Potato</name>
    <dbReference type="NCBI Taxonomy" id="4113"/>
    <lineage>
        <taxon>Eukaryota</taxon>
        <taxon>Viridiplantae</taxon>
        <taxon>Streptophyta</taxon>
        <taxon>Embryophyta</taxon>
        <taxon>Tracheophyta</taxon>
        <taxon>Spermatophyta</taxon>
        <taxon>Magnoliopsida</taxon>
        <taxon>eudicotyledons</taxon>
        <taxon>Gunneridae</taxon>
        <taxon>Pentapetalae</taxon>
        <taxon>asterids</taxon>
        <taxon>lamiids</taxon>
        <taxon>Solanales</taxon>
        <taxon>Solanaceae</taxon>
        <taxon>Solanoideae</taxon>
        <taxon>Solaneae</taxon>
        <taxon>Solanum</taxon>
    </lineage>
</organism>
<dbReference type="Gramene" id="PGSC0003DMT400093037">
    <property type="protein sequence ID" value="PGSC0003DMT400093037"/>
    <property type="gene ID" value="PGSC0003DMG400042608"/>
</dbReference>
<feature type="region of interest" description="Disordered" evidence="1">
    <location>
        <begin position="42"/>
        <end position="181"/>
    </location>
</feature>
<protein>
    <recommendedName>
        <fullName evidence="5">Integrase core domain containing protein</fullName>
    </recommendedName>
</protein>
<dbReference type="EnsemblPlants" id="PGSC0003DMT400093037">
    <property type="protein sequence ID" value="PGSC0003DMT400093037"/>
    <property type="gene ID" value="PGSC0003DMG400042608"/>
</dbReference>
<feature type="compositionally biased region" description="Low complexity" evidence="1">
    <location>
        <begin position="150"/>
        <end position="167"/>
    </location>
</feature>
<dbReference type="PaxDb" id="4113-PGSC0003DMT400093037"/>
<feature type="compositionally biased region" description="Low complexity" evidence="1">
    <location>
        <begin position="67"/>
        <end position="76"/>
    </location>
</feature>
<accession>M1DR45</accession>
<dbReference type="HOGENOM" id="CLU_1491560_0_0_1"/>
<keyword evidence="4" id="KW-1185">Reference proteome</keyword>
<feature type="chain" id="PRO_5004014642" description="Integrase core domain containing protein" evidence="2">
    <location>
        <begin position="26"/>
        <end position="181"/>
    </location>
</feature>